<dbReference type="Proteomes" id="UP000651156">
    <property type="component" value="Unassembled WGS sequence"/>
</dbReference>
<organism evidence="3 4">
    <name type="scientific">Gloeocapsopsis crepidinum LEGE 06123</name>
    <dbReference type="NCBI Taxonomy" id="588587"/>
    <lineage>
        <taxon>Bacteria</taxon>
        <taxon>Bacillati</taxon>
        <taxon>Cyanobacteriota</taxon>
        <taxon>Cyanophyceae</taxon>
        <taxon>Oscillatoriophycideae</taxon>
        <taxon>Chroococcales</taxon>
        <taxon>Chroococcaceae</taxon>
        <taxon>Gloeocapsopsis</taxon>
    </lineage>
</organism>
<dbReference type="SUPFAM" id="SSF53756">
    <property type="entry name" value="UDP-Glycosyltransferase/glycogen phosphorylase"/>
    <property type="match status" value="1"/>
</dbReference>
<dbReference type="Gene3D" id="3.40.50.2000">
    <property type="entry name" value="Glycogen Phosphorylase B"/>
    <property type="match status" value="2"/>
</dbReference>
<feature type="domain" description="Glycosyl transferase family 1" evidence="1">
    <location>
        <begin position="187"/>
        <end position="343"/>
    </location>
</feature>
<evidence type="ECO:0000259" key="1">
    <source>
        <dbReference type="Pfam" id="PF00534"/>
    </source>
</evidence>
<evidence type="ECO:0000313" key="4">
    <source>
        <dbReference type="Proteomes" id="UP000651156"/>
    </source>
</evidence>
<feature type="domain" description="Glycosyltransferase subfamily 4-like N-terminal" evidence="2">
    <location>
        <begin position="13"/>
        <end position="170"/>
    </location>
</feature>
<dbReference type="RefSeq" id="WP_193932388.1">
    <property type="nucleotide sequence ID" value="NZ_CAWPMZ010000057.1"/>
</dbReference>
<dbReference type="InterPro" id="IPR028098">
    <property type="entry name" value="Glyco_trans_4-like_N"/>
</dbReference>
<name>A0ABR9USI6_9CHRO</name>
<dbReference type="PANTHER" id="PTHR12526">
    <property type="entry name" value="GLYCOSYLTRANSFERASE"/>
    <property type="match status" value="1"/>
</dbReference>
<evidence type="ECO:0000259" key="2">
    <source>
        <dbReference type="Pfam" id="PF13439"/>
    </source>
</evidence>
<dbReference type="InterPro" id="IPR001296">
    <property type="entry name" value="Glyco_trans_1"/>
</dbReference>
<proteinExistence type="predicted"/>
<accession>A0ABR9USI6</accession>
<gene>
    <name evidence="3" type="ORF">IQ230_12925</name>
</gene>
<protein>
    <submittedName>
        <fullName evidence="3">Glycosyltransferase family 4 protein</fullName>
    </submittedName>
</protein>
<comment type="caution">
    <text evidence="3">The sequence shown here is derived from an EMBL/GenBank/DDBJ whole genome shotgun (WGS) entry which is preliminary data.</text>
</comment>
<keyword evidence="4" id="KW-1185">Reference proteome</keyword>
<dbReference type="Pfam" id="PF13439">
    <property type="entry name" value="Glyco_transf_4"/>
    <property type="match status" value="1"/>
</dbReference>
<dbReference type="CDD" id="cd03820">
    <property type="entry name" value="GT4_AmsD-like"/>
    <property type="match status" value="1"/>
</dbReference>
<dbReference type="EMBL" id="JADEWN010000029">
    <property type="protein sequence ID" value="MBE9191239.1"/>
    <property type="molecule type" value="Genomic_DNA"/>
</dbReference>
<evidence type="ECO:0000313" key="3">
    <source>
        <dbReference type="EMBL" id="MBE9191239.1"/>
    </source>
</evidence>
<dbReference type="PANTHER" id="PTHR12526:SF630">
    <property type="entry name" value="GLYCOSYLTRANSFERASE"/>
    <property type="match status" value="1"/>
</dbReference>
<sequence length="366" mass="41026">MRLTLVTATLTCGGAERVLVLLAEGFLQQGHNVAVVTLSGKENDFYQLPPKVTRIALDVMQKSPNLFQAVRNNLYRLLQLRRAIQSTQPDVVISFVDQTNITTVLSLQATGYPVIVTEHCDVGMKYGGAIWEKLRRITYPRTAKLVSVSQGVDSAFQWLPARKRMVIYNPLIIRENQHVANLPQFDPHKQWIVAMGRLTYQKGFDLLIAAFQKIADQFSDWQLIILGEGELRQELETYVNKLGLSHQVVLAGVVNNPFAILRQAKFFAMASRFEGFPMVHGEALACGLPVISTDCPSGPREIIRDRIDGILVPNGDVTALATAMKYLMTDEVARQQLANRAPEVSTRFSLDSAMRQWEALFDEVVR</sequence>
<dbReference type="Pfam" id="PF00534">
    <property type="entry name" value="Glycos_transf_1"/>
    <property type="match status" value="1"/>
</dbReference>
<reference evidence="3 4" key="1">
    <citation type="submission" date="2020-10" db="EMBL/GenBank/DDBJ databases">
        <authorList>
            <person name="Castelo-Branco R."/>
            <person name="Eusebio N."/>
            <person name="Adriana R."/>
            <person name="Vieira A."/>
            <person name="Brugerolle De Fraissinette N."/>
            <person name="Rezende De Castro R."/>
            <person name="Schneider M.P."/>
            <person name="Vasconcelos V."/>
            <person name="Leao P.N."/>
        </authorList>
    </citation>
    <scope>NUCLEOTIDE SEQUENCE [LARGE SCALE GENOMIC DNA]</scope>
    <source>
        <strain evidence="3 4">LEGE 06123</strain>
    </source>
</reference>